<protein>
    <recommendedName>
        <fullName evidence="3">Core-binding (CB) domain-containing protein</fullName>
    </recommendedName>
</protein>
<name>A0A1H4P6J7_PSEAG</name>
<dbReference type="AlphaFoldDB" id="A0A1H4P6J7"/>
<evidence type="ECO:0000313" key="2">
    <source>
        <dbReference type="Proteomes" id="UP000242849"/>
    </source>
</evidence>
<sequence>MAKNKTKRTFATPGTQAKRVAQQMWKSGEIAGLGTSRTYKDGLKQLSEWMSRNGGGSLQEISIKRAIQFLKDRTKLVAQK</sequence>
<accession>A0A1H4P6J7</accession>
<dbReference type="Proteomes" id="UP000242849">
    <property type="component" value="Unassembled WGS sequence"/>
</dbReference>
<evidence type="ECO:0000313" key="1">
    <source>
        <dbReference type="EMBL" id="SEC03070.1"/>
    </source>
</evidence>
<organism evidence="1 2">
    <name type="scientific">Pseudomonas anguilliseptica</name>
    <dbReference type="NCBI Taxonomy" id="53406"/>
    <lineage>
        <taxon>Bacteria</taxon>
        <taxon>Pseudomonadati</taxon>
        <taxon>Pseudomonadota</taxon>
        <taxon>Gammaproteobacteria</taxon>
        <taxon>Pseudomonadales</taxon>
        <taxon>Pseudomonadaceae</taxon>
        <taxon>Pseudomonas</taxon>
    </lineage>
</organism>
<proteinExistence type="predicted"/>
<dbReference type="EMBL" id="FNSC01000001">
    <property type="protein sequence ID" value="SEC03070.1"/>
    <property type="molecule type" value="Genomic_DNA"/>
</dbReference>
<gene>
    <name evidence="1" type="ORF">SAMN05421553_0202</name>
</gene>
<evidence type="ECO:0008006" key="3">
    <source>
        <dbReference type="Google" id="ProtNLM"/>
    </source>
</evidence>
<keyword evidence="2" id="KW-1185">Reference proteome</keyword>
<dbReference type="RefSeq" id="WP_139272619.1">
    <property type="nucleotide sequence ID" value="NZ_FNSC01000001.1"/>
</dbReference>
<reference evidence="2" key="1">
    <citation type="submission" date="2016-10" db="EMBL/GenBank/DDBJ databases">
        <authorList>
            <person name="Varghese N."/>
            <person name="Submissions S."/>
        </authorList>
    </citation>
    <scope>NUCLEOTIDE SEQUENCE [LARGE SCALE GENOMIC DNA]</scope>
    <source>
        <strain evidence="2">DSM 12111</strain>
    </source>
</reference>